<dbReference type="PANTHER" id="PTHR11319:SF35">
    <property type="entry name" value="OUTER MEMBRANE PROTEIN PMPC-RELATED"/>
    <property type="match status" value="1"/>
</dbReference>
<accession>D3E4A2</accession>
<dbReference type="eggNOG" id="arCOG02555">
    <property type="taxonomic scope" value="Archaea"/>
</dbReference>
<evidence type="ECO:0000313" key="1">
    <source>
        <dbReference type="EMBL" id="ADC47363.1"/>
    </source>
</evidence>
<dbReference type="Gene3D" id="2.60.40.10">
    <property type="entry name" value="Immunoglobulins"/>
    <property type="match status" value="1"/>
</dbReference>
<dbReference type="InterPro" id="IPR008964">
    <property type="entry name" value="Invasin/intimin_cell_adhesion"/>
</dbReference>
<name>D3E4A2_METRM</name>
<dbReference type="InterPro" id="IPR012334">
    <property type="entry name" value="Pectin_lyas_fold"/>
</dbReference>
<protein>
    <submittedName>
        <fullName evidence="1">Adhesin-like protein</fullName>
    </submittedName>
</protein>
<dbReference type="SMART" id="SM00710">
    <property type="entry name" value="PbH1"/>
    <property type="match status" value="3"/>
</dbReference>
<gene>
    <name evidence="1" type="ordered locus">mru_1513</name>
</gene>
<reference evidence="1 2" key="1">
    <citation type="journal article" date="2010" name="PLoS ONE">
        <title>The genome sequence of the rumen methanogen Methanobrevibacter ruminantium reveals new possibilities for controlling ruminant methane emissions.</title>
        <authorList>
            <person name="Leahy S.C."/>
            <person name="Kelly W.J."/>
            <person name="Altermann E."/>
            <person name="Ronimus R.S."/>
            <person name="Yeoman C.J."/>
            <person name="Pacheco D.M."/>
            <person name="Li D."/>
            <person name="Kong Z."/>
            <person name="McTavish S."/>
            <person name="Sang C."/>
            <person name="Lambie S.C."/>
            <person name="Janssen P.H."/>
            <person name="Dey D."/>
            <person name="Attwood G.T."/>
        </authorList>
    </citation>
    <scope>NUCLEOTIDE SEQUENCE [LARGE SCALE GENOMIC DNA]</scope>
    <source>
        <strain evidence="2">ATCC 35063 / DSM 1093 / JCM 13430 / OCM 146 / M1</strain>
    </source>
</reference>
<dbReference type="KEGG" id="mru:mru_1513"/>
<dbReference type="InterPro" id="IPR011050">
    <property type="entry name" value="Pectin_lyase_fold/virulence"/>
</dbReference>
<proteinExistence type="predicted"/>
<keyword evidence="2" id="KW-1185">Reference proteome</keyword>
<dbReference type="PATRIC" id="fig|634498.28.peg.1517"/>
<dbReference type="STRING" id="634498.mru_1513"/>
<dbReference type="Proteomes" id="UP000008680">
    <property type="component" value="Chromosome"/>
</dbReference>
<dbReference type="InterPro" id="IPR006626">
    <property type="entry name" value="PbH1"/>
</dbReference>
<dbReference type="SUPFAM" id="SSF51126">
    <property type="entry name" value="Pectin lyase-like"/>
    <property type="match status" value="1"/>
</dbReference>
<dbReference type="Gene3D" id="2.160.20.10">
    <property type="entry name" value="Single-stranded right-handed beta-helix, Pectin lyase-like"/>
    <property type="match status" value="1"/>
</dbReference>
<organism evidence="1 2">
    <name type="scientific">Methanobrevibacter ruminantium (strain ATCC 35063 / DSM 1093 / JCM 13430 / OCM 146 / M1)</name>
    <name type="common">Methanobacterium ruminantium</name>
    <dbReference type="NCBI Taxonomy" id="634498"/>
    <lineage>
        <taxon>Archaea</taxon>
        <taxon>Methanobacteriati</taxon>
        <taxon>Methanobacteriota</taxon>
        <taxon>Methanomada group</taxon>
        <taxon>Methanobacteria</taxon>
        <taxon>Methanobacteriales</taxon>
        <taxon>Methanobacteriaceae</taxon>
        <taxon>Methanobrevibacter</taxon>
    </lineage>
</organism>
<sequence>MKINSFRVLLFIIIISLSFIGFSTISAVDLSDSCCDTLISDGSDGIILGGSDDISLSDENNNLNFDLNDNPDFNLDYDSNSYPNLNLSSNSNSKSSSNTYGNDFTLSRFKSVLTSSYNLNGGSFEDIQSAINHAADGDDIILNGTFTTTGSVIVINKTLTIIGSPNAVLDAKNISKIFLVEADGVNLKNLTFINGKSRNESDNGPYQGTVNWQGSNGTIVNCSFINNSGDEKSYGASILWKGSYGKISDSIFKNSYSGANGGAIFALGENLTINNSEFINNHGKEGGAIYFGGSSAMWIINSIFINNSADSGGALAACAMNRQVINSKFIGNSANNGGSISWCGSNGLISNSTFINNSADQKGGSILFTGTNNLVKGSVFINSSANIGGAINSLNRLNYINDLRFENNNASLGEDCYGDLEFKRFSTSIASEDMVTSAIDANLDGRNGEYFNVSLKDEYGNPLINKDIKIGFNGRIYNRTTDSNGQASLQINLKYSMVYTFAICFLGNDDFYGSFTVSKITVKTQKPNLEVNNFKYKSSTKSKVIKATLKSSRNNPIQGKTISFTVNNKVYTAKTDSKGIASVNVSLSSKKTYAFTVKYAGDDTYSSVSKSANILVY</sequence>
<dbReference type="InterPro" id="IPR013783">
    <property type="entry name" value="Ig-like_fold"/>
</dbReference>
<dbReference type="AlphaFoldDB" id="D3E4A2"/>
<dbReference type="PANTHER" id="PTHR11319">
    <property type="entry name" value="G PROTEIN-COUPLED RECEPTOR-RELATED"/>
    <property type="match status" value="1"/>
</dbReference>
<evidence type="ECO:0000313" key="2">
    <source>
        <dbReference type="Proteomes" id="UP000008680"/>
    </source>
</evidence>
<dbReference type="SUPFAM" id="SSF49373">
    <property type="entry name" value="Invasin/intimin cell-adhesion fragments"/>
    <property type="match status" value="1"/>
</dbReference>
<dbReference type="EMBL" id="CP001719">
    <property type="protein sequence ID" value="ADC47363.1"/>
    <property type="molecule type" value="Genomic_DNA"/>
</dbReference>
<dbReference type="eggNOG" id="arCOG02488">
    <property type="taxonomic scope" value="Archaea"/>
</dbReference>
<dbReference type="HOGENOM" id="CLU_367871_0_0_2"/>